<keyword evidence="1" id="KW-0472">Membrane</keyword>
<dbReference type="InterPro" id="IPR036280">
    <property type="entry name" value="Multihaem_cyt_sf"/>
</dbReference>
<proteinExistence type="predicted"/>
<keyword evidence="1" id="KW-1133">Transmembrane helix</keyword>
<dbReference type="OrthoDB" id="5297160at2"/>
<evidence type="ECO:0000313" key="2">
    <source>
        <dbReference type="EMBL" id="GAV19402.1"/>
    </source>
</evidence>
<dbReference type="SUPFAM" id="SSF48695">
    <property type="entry name" value="Multiheme cytochromes"/>
    <property type="match status" value="1"/>
</dbReference>
<name>A0A1L8CKG7_9PROT</name>
<keyword evidence="3" id="KW-1185">Reference proteome</keyword>
<dbReference type="Proteomes" id="UP000231632">
    <property type="component" value="Unassembled WGS sequence"/>
</dbReference>
<feature type="transmembrane region" description="Helical" evidence="1">
    <location>
        <begin position="16"/>
        <end position="33"/>
    </location>
</feature>
<evidence type="ECO:0008006" key="4">
    <source>
        <dbReference type="Google" id="ProtNLM"/>
    </source>
</evidence>
<evidence type="ECO:0000256" key="1">
    <source>
        <dbReference type="SAM" id="Phobius"/>
    </source>
</evidence>
<evidence type="ECO:0000313" key="3">
    <source>
        <dbReference type="Proteomes" id="UP000231632"/>
    </source>
</evidence>
<keyword evidence="1" id="KW-0812">Transmembrane</keyword>
<accession>A0A1L8CKG7</accession>
<dbReference type="STRING" id="1921010.MMIC_P0336"/>
<dbReference type="AlphaFoldDB" id="A0A1L8CKG7"/>
<reference evidence="2 3" key="1">
    <citation type="journal article" date="2017" name="Arch. Microbiol.">
        <title>Mariprofundus micogutta sp. nov., a novel iron-oxidizing zetaproteobacterium isolated from a deep-sea hydrothermal field at the Bayonnaise knoll of the Izu-Ogasawara arc, and a description of Mariprofundales ord. nov. and Zetaproteobacteria classis nov.</title>
        <authorList>
            <person name="Makita H."/>
            <person name="Tanaka E."/>
            <person name="Mitsunobu S."/>
            <person name="Miyazaki M."/>
            <person name="Nunoura T."/>
            <person name="Uematsu K."/>
            <person name="Takaki Y."/>
            <person name="Nishi S."/>
            <person name="Shimamura S."/>
            <person name="Takai K."/>
        </authorList>
    </citation>
    <scope>NUCLEOTIDE SEQUENCE [LARGE SCALE GENOMIC DNA]</scope>
    <source>
        <strain evidence="2 3">ET2</strain>
    </source>
</reference>
<gene>
    <name evidence="2" type="ORF">MMIC_P0336</name>
</gene>
<dbReference type="RefSeq" id="WP_072658594.1">
    <property type="nucleotide sequence ID" value="NZ_BDFD01000002.1"/>
</dbReference>
<sequence>MTEEQKQPWKPGKRDLLFLGIIAAVVIALVLGTSERKTIPAPNDEVHRTTTSRAACMSCHGADGVSPRRATHTQVDKCFLCHAQPEGWVGDSK</sequence>
<protein>
    <recommendedName>
        <fullName evidence="4">Doubled CXXCH motif domain-containing protein</fullName>
    </recommendedName>
</protein>
<dbReference type="EMBL" id="BDFD01000002">
    <property type="protein sequence ID" value="GAV19402.1"/>
    <property type="molecule type" value="Genomic_DNA"/>
</dbReference>
<organism evidence="2 3">
    <name type="scientific">Mariprofundus micogutta</name>
    <dbReference type="NCBI Taxonomy" id="1921010"/>
    <lineage>
        <taxon>Bacteria</taxon>
        <taxon>Pseudomonadati</taxon>
        <taxon>Pseudomonadota</taxon>
        <taxon>Candidatius Mariprofundia</taxon>
        <taxon>Mariprofundales</taxon>
        <taxon>Mariprofundaceae</taxon>
        <taxon>Mariprofundus</taxon>
    </lineage>
</organism>
<comment type="caution">
    <text evidence="2">The sequence shown here is derived from an EMBL/GenBank/DDBJ whole genome shotgun (WGS) entry which is preliminary data.</text>
</comment>